<feature type="transmembrane region" description="Helical" evidence="8">
    <location>
        <begin position="452"/>
        <end position="478"/>
    </location>
</feature>
<comment type="subcellular location">
    <subcellularLocation>
        <location evidence="1">Membrane</location>
        <topology evidence="1">Multi-pass membrane protein</topology>
    </subcellularLocation>
</comment>
<dbReference type="InterPro" id="IPR050746">
    <property type="entry name" value="DAACS"/>
</dbReference>
<dbReference type="STRING" id="517417.Cpar_1403"/>
<evidence type="ECO:0000256" key="1">
    <source>
        <dbReference type="ARBA" id="ARBA00004141"/>
    </source>
</evidence>
<keyword evidence="2" id="KW-0813">Transport</keyword>
<feature type="transmembrane region" description="Helical" evidence="8">
    <location>
        <begin position="243"/>
        <end position="260"/>
    </location>
</feature>
<evidence type="ECO:0000313" key="9">
    <source>
        <dbReference type="EMBL" id="ACF11803.1"/>
    </source>
</evidence>
<keyword evidence="7" id="KW-0325">Glycoprotein</keyword>
<feature type="transmembrane region" description="Helical" evidence="8">
    <location>
        <begin position="21"/>
        <end position="40"/>
    </location>
</feature>
<name>B3QPF0_CHLP8</name>
<feature type="transmembrane region" description="Helical" evidence="8">
    <location>
        <begin position="52"/>
        <end position="70"/>
    </location>
</feature>
<dbReference type="EMBL" id="CP001099">
    <property type="protein sequence ID" value="ACF11803.1"/>
    <property type="molecule type" value="Genomic_DNA"/>
</dbReference>
<sequence length="503" mass="53512">MEERKEMQQSPVKKSNHNNRLLIGIITGIVAGALLGGFWPEGGLTVKFVGDLFIRFLMMIVMPLIIAAMVSGIARLGDVRKLGSLGTRTLGYYIGTTALSVFTGILLVLWIQPGKAGLENSKASITQANVQYRIEGNTVRIDSAALPDSDLTTSTLHLLDRNLSASIDSTRQSGDTIVITTSGWKRRAEAVTPENGEGKGIRLDRQPDKRFMQEKRAIGDILKEVVSGLVPSNIFKAMANNEILPVITFSLLLGAALSMTGEAGRTAILFFNSLNEAMMKIIHLGMYVAPVGIGALIAGRLSEAGGFSGFWPELQQLGKYAATVIGGLAIHSLVTLPLLLKFFGKRSPSGYAVRTFPALLTAFSTASSSATLPLTIECAEENNGISKRTAGFVLPLGATVNMDGTALYEAVAVIFIAQMNGITLGTPELVVVFLTATLAAIGAAGIPEAGLVTMVLVLKAVNLPVEGIALILAIDWFLDRCRTTVNVWGDSVGAGIIDRKVKR</sequence>
<dbReference type="PANTHER" id="PTHR11958">
    <property type="entry name" value="SODIUM/DICARBOXYLATE SYMPORTER-RELATED"/>
    <property type="match status" value="1"/>
</dbReference>
<evidence type="ECO:0000256" key="6">
    <source>
        <dbReference type="ARBA" id="ARBA00023136"/>
    </source>
</evidence>
<dbReference type="Proteomes" id="UP000008811">
    <property type="component" value="Chromosome"/>
</dbReference>
<keyword evidence="10" id="KW-1185">Reference proteome</keyword>
<keyword evidence="6 8" id="KW-0472">Membrane</keyword>
<dbReference type="InterPro" id="IPR036458">
    <property type="entry name" value="Na:dicarbo_symporter_sf"/>
</dbReference>
<evidence type="ECO:0000256" key="3">
    <source>
        <dbReference type="ARBA" id="ARBA00022692"/>
    </source>
</evidence>
<evidence type="ECO:0000256" key="5">
    <source>
        <dbReference type="ARBA" id="ARBA00022989"/>
    </source>
</evidence>
<dbReference type="PROSITE" id="PS00714">
    <property type="entry name" value="NA_DICARBOXYL_SYMP_2"/>
    <property type="match status" value="1"/>
</dbReference>
<evidence type="ECO:0000256" key="2">
    <source>
        <dbReference type="ARBA" id="ARBA00022448"/>
    </source>
</evidence>
<dbReference type="GO" id="GO:0016020">
    <property type="term" value="C:membrane"/>
    <property type="evidence" value="ECO:0007669"/>
    <property type="project" value="UniProtKB-SubCell"/>
</dbReference>
<feature type="transmembrane region" description="Helical" evidence="8">
    <location>
        <begin position="320"/>
        <end position="339"/>
    </location>
</feature>
<dbReference type="GO" id="GO:1902475">
    <property type="term" value="P:L-alpha-amino acid transmembrane transport"/>
    <property type="evidence" value="ECO:0007669"/>
    <property type="project" value="UniProtKB-ARBA"/>
</dbReference>
<feature type="transmembrane region" description="Helical" evidence="8">
    <location>
        <begin position="281"/>
        <end position="300"/>
    </location>
</feature>
<dbReference type="PRINTS" id="PR00173">
    <property type="entry name" value="EDTRNSPORT"/>
</dbReference>
<dbReference type="GO" id="GO:0015293">
    <property type="term" value="F:symporter activity"/>
    <property type="evidence" value="ECO:0007669"/>
    <property type="project" value="UniProtKB-KW"/>
</dbReference>
<dbReference type="AlphaFoldDB" id="B3QPF0"/>
<dbReference type="Gene3D" id="1.10.3860.10">
    <property type="entry name" value="Sodium:dicarboxylate symporter"/>
    <property type="match status" value="1"/>
</dbReference>
<keyword evidence="5 8" id="KW-1133">Transmembrane helix</keyword>
<evidence type="ECO:0000256" key="7">
    <source>
        <dbReference type="ARBA" id="ARBA00023180"/>
    </source>
</evidence>
<proteinExistence type="predicted"/>
<dbReference type="InterPro" id="IPR001991">
    <property type="entry name" value="Na-dicarboxylate_symporter"/>
</dbReference>
<dbReference type="InterPro" id="IPR018107">
    <property type="entry name" value="Na-dicarboxylate_symporter_CS"/>
</dbReference>
<reference evidence="9" key="1">
    <citation type="submission" date="2008-06" db="EMBL/GenBank/DDBJ databases">
        <title>Complete sequence of Chlorobaculum parvum NCIB 8327.</title>
        <authorList>
            <consortium name="US DOE Joint Genome Institute"/>
            <person name="Lucas S."/>
            <person name="Copeland A."/>
            <person name="Lapidus A."/>
            <person name="Glavina del Rio T."/>
            <person name="Dalin E."/>
            <person name="Tice H."/>
            <person name="Bruce D."/>
            <person name="Goodwin L."/>
            <person name="Pitluck S."/>
            <person name="Schmutz J."/>
            <person name="Larimer F."/>
            <person name="Land M."/>
            <person name="Hauser L."/>
            <person name="Kyrpides N."/>
            <person name="Mikhailova N."/>
            <person name="Zhao F."/>
            <person name="Li T."/>
            <person name="Liu Z."/>
            <person name="Overmann J."/>
            <person name="Bryant D.A."/>
            <person name="Richardson P."/>
        </authorList>
    </citation>
    <scope>NUCLEOTIDE SEQUENCE [LARGE SCALE GENOMIC DNA]</scope>
    <source>
        <strain evidence="9">NCIB 8327</strain>
    </source>
</reference>
<keyword evidence="4" id="KW-0769">Symport</keyword>
<dbReference type="eggNOG" id="COG1301">
    <property type="taxonomic scope" value="Bacteria"/>
</dbReference>
<gene>
    <name evidence="9" type="ordered locus">Cpar_1403</name>
</gene>
<keyword evidence="3 8" id="KW-0812">Transmembrane</keyword>
<accession>B3QPF0</accession>
<feature type="transmembrane region" description="Helical" evidence="8">
    <location>
        <begin position="90"/>
        <end position="111"/>
    </location>
</feature>
<dbReference type="KEGG" id="cpc:Cpar_1403"/>
<protein>
    <submittedName>
        <fullName evidence="9">Sodium:dicarboxylate symporter</fullName>
    </submittedName>
</protein>
<dbReference type="HOGENOM" id="CLU_019375_3_2_10"/>
<feature type="transmembrane region" description="Helical" evidence="8">
    <location>
        <begin position="429"/>
        <end position="446"/>
    </location>
</feature>
<organism evidence="9 10">
    <name type="scientific">Chlorobaculum parvum (strain DSM 263 / NCIMB 8327)</name>
    <name type="common">Chlorobium vibrioforme subsp. thiosulfatophilum</name>
    <dbReference type="NCBI Taxonomy" id="517417"/>
    <lineage>
        <taxon>Bacteria</taxon>
        <taxon>Pseudomonadati</taxon>
        <taxon>Chlorobiota</taxon>
        <taxon>Chlorobiia</taxon>
        <taxon>Chlorobiales</taxon>
        <taxon>Chlorobiaceae</taxon>
        <taxon>Chlorobaculum</taxon>
    </lineage>
</organism>
<evidence type="ECO:0000256" key="4">
    <source>
        <dbReference type="ARBA" id="ARBA00022847"/>
    </source>
</evidence>
<dbReference type="Pfam" id="PF00375">
    <property type="entry name" value="SDF"/>
    <property type="match status" value="2"/>
</dbReference>
<evidence type="ECO:0000256" key="8">
    <source>
        <dbReference type="SAM" id="Phobius"/>
    </source>
</evidence>
<dbReference type="PANTHER" id="PTHR11958:SF63">
    <property type="entry name" value="AMINO ACID TRANSPORTER"/>
    <property type="match status" value="1"/>
</dbReference>
<evidence type="ECO:0000313" key="10">
    <source>
        <dbReference type="Proteomes" id="UP000008811"/>
    </source>
</evidence>
<dbReference type="SUPFAM" id="SSF118215">
    <property type="entry name" value="Proton glutamate symport protein"/>
    <property type="match status" value="2"/>
</dbReference>